<dbReference type="FunFam" id="3.40.50.1820:FF:000010">
    <property type="entry name" value="Acyl-protein thioesterase 2"/>
    <property type="match status" value="1"/>
</dbReference>
<comment type="function">
    <text evidence="10">Hydrolyzes fatty acids from S-acylated cysteine residues in proteins with a strong preference for palmitoylated G-alpha proteins over other acyl substrates. Mediates the deacylation of G-alpha proteins such as GPA1 in vivo, but has weak or no activity toward palmitoylated Ras proteins. Has weak lysophospholipase activity in vitro; however such activity may not exist in vivo.</text>
</comment>
<dbReference type="GO" id="GO:0006631">
    <property type="term" value="P:fatty acid metabolic process"/>
    <property type="evidence" value="ECO:0007669"/>
    <property type="project" value="UniProtKB-KW"/>
</dbReference>
<evidence type="ECO:0000256" key="11">
    <source>
        <dbReference type="ARBA" id="ARBA00031195"/>
    </source>
</evidence>
<dbReference type="GO" id="GO:0005737">
    <property type="term" value="C:cytoplasm"/>
    <property type="evidence" value="ECO:0007669"/>
    <property type="project" value="UniProtKB-SubCell"/>
</dbReference>
<keyword evidence="5" id="KW-0719">Serine esterase</keyword>
<evidence type="ECO:0000256" key="2">
    <source>
        <dbReference type="ARBA" id="ARBA00006499"/>
    </source>
</evidence>
<evidence type="ECO:0000256" key="5">
    <source>
        <dbReference type="ARBA" id="ARBA00022487"/>
    </source>
</evidence>
<dbReference type="Pfam" id="PF02230">
    <property type="entry name" value="Abhydrolase_2"/>
    <property type="match status" value="1"/>
</dbReference>
<dbReference type="SUPFAM" id="SSF53474">
    <property type="entry name" value="alpha/beta-Hydrolases"/>
    <property type="match status" value="1"/>
</dbReference>
<dbReference type="InterPro" id="IPR003140">
    <property type="entry name" value="PLipase/COase/thioEstase"/>
</dbReference>
<dbReference type="GO" id="GO:0052689">
    <property type="term" value="F:carboxylic ester hydrolase activity"/>
    <property type="evidence" value="ECO:0007669"/>
    <property type="project" value="UniProtKB-KW"/>
</dbReference>
<dbReference type="PANTHER" id="PTHR10655:SF17">
    <property type="entry name" value="LYSOPHOSPHOLIPASE-LIKE PROTEIN 1"/>
    <property type="match status" value="1"/>
</dbReference>
<evidence type="ECO:0000256" key="3">
    <source>
        <dbReference type="ARBA" id="ARBA00012423"/>
    </source>
</evidence>
<reference evidence="15" key="1">
    <citation type="submission" date="2020-05" db="EMBL/GenBank/DDBJ databases">
        <title>Mycena genomes resolve the evolution of fungal bioluminescence.</title>
        <authorList>
            <person name="Tsai I.J."/>
        </authorList>
    </citation>
    <scope>NUCLEOTIDE SEQUENCE</scope>
    <source>
        <strain evidence="15">110903Hualien_Pintung</strain>
    </source>
</reference>
<feature type="domain" description="Phospholipase/carboxylesterase/thioesterase" evidence="14">
    <location>
        <begin position="34"/>
        <end position="257"/>
    </location>
</feature>
<comment type="catalytic activity">
    <reaction evidence="12">
        <text>S-hexadecanoyl-L-cysteinyl-[protein] + H2O = L-cysteinyl-[protein] + hexadecanoate + H(+)</text>
        <dbReference type="Rhea" id="RHEA:19233"/>
        <dbReference type="Rhea" id="RHEA-COMP:10131"/>
        <dbReference type="Rhea" id="RHEA-COMP:11032"/>
        <dbReference type="ChEBI" id="CHEBI:7896"/>
        <dbReference type="ChEBI" id="CHEBI:15377"/>
        <dbReference type="ChEBI" id="CHEBI:15378"/>
        <dbReference type="ChEBI" id="CHEBI:29950"/>
        <dbReference type="ChEBI" id="CHEBI:74151"/>
        <dbReference type="EC" id="3.1.2.22"/>
    </reaction>
</comment>
<evidence type="ECO:0000256" key="10">
    <source>
        <dbReference type="ARBA" id="ARBA00029392"/>
    </source>
</evidence>
<keyword evidence="13" id="KW-0472">Membrane</keyword>
<proteinExistence type="inferred from homology"/>
<keyword evidence="7" id="KW-0378">Hydrolase</keyword>
<evidence type="ECO:0000256" key="7">
    <source>
        <dbReference type="ARBA" id="ARBA00022801"/>
    </source>
</evidence>
<keyword evidence="8" id="KW-0276">Fatty acid metabolism</keyword>
<dbReference type="EMBL" id="JACAZE010000019">
    <property type="protein sequence ID" value="KAF7294267.1"/>
    <property type="molecule type" value="Genomic_DNA"/>
</dbReference>
<dbReference type="Gene3D" id="3.40.50.1820">
    <property type="entry name" value="alpha/beta hydrolase"/>
    <property type="match status" value="1"/>
</dbReference>
<protein>
    <recommendedName>
        <fullName evidence="4">Acyl-protein thioesterase 1</fullName>
        <ecNumber evidence="3">3.1.2.22</ecNumber>
    </recommendedName>
    <alternativeName>
        <fullName evidence="11">Palmitoyl-protein hydrolase</fullName>
    </alternativeName>
</protein>
<keyword evidence="16" id="KW-1185">Reference proteome</keyword>
<keyword evidence="6" id="KW-0963">Cytoplasm</keyword>
<feature type="transmembrane region" description="Helical" evidence="13">
    <location>
        <begin position="6"/>
        <end position="23"/>
    </location>
</feature>
<evidence type="ECO:0000256" key="8">
    <source>
        <dbReference type="ARBA" id="ARBA00022832"/>
    </source>
</evidence>
<accession>A0A8H6S9I6</accession>
<evidence type="ECO:0000256" key="4">
    <source>
        <dbReference type="ARBA" id="ARBA00014923"/>
    </source>
</evidence>
<dbReference type="PANTHER" id="PTHR10655">
    <property type="entry name" value="LYSOPHOSPHOLIPASE-RELATED"/>
    <property type="match status" value="1"/>
</dbReference>
<evidence type="ECO:0000256" key="9">
    <source>
        <dbReference type="ARBA" id="ARBA00023098"/>
    </source>
</evidence>
<keyword evidence="13" id="KW-1133">Transmembrane helix</keyword>
<comment type="caution">
    <text evidence="15">The sequence shown here is derived from an EMBL/GenBank/DDBJ whole genome shotgun (WGS) entry which is preliminary data.</text>
</comment>
<dbReference type="OrthoDB" id="2418081at2759"/>
<dbReference type="GO" id="GO:0008474">
    <property type="term" value="F:palmitoyl-(protein) hydrolase activity"/>
    <property type="evidence" value="ECO:0007669"/>
    <property type="project" value="UniProtKB-EC"/>
</dbReference>
<comment type="subcellular location">
    <subcellularLocation>
        <location evidence="1">Cytoplasm</location>
    </subcellularLocation>
</comment>
<organism evidence="15 16">
    <name type="scientific">Mycena chlorophos</name>
    <name type="common">Agaric fungus</name>
    <name type="synonym">Agaricus chlorophos</name>
    <dbReference type="NCBI Taxonomy" id="658473"/>
    <lineage>
        <taxon>Eukaryota</taxon>
        <taxon>Fungi</taxon>
        <taxon>Dikarya</taxon>
        <taxon>Basidiomycota</taxon>
        <taxon>Agaricomycotina</taxon>
        <taxon>Agaricomycetes</taxon>
        <taxon>Agaricomycetidae</taxon>
        <taxon>Agaricales</taxon>
        <taxon>Marasmiineae</taxon>
        <taxon>Mycenaceae</taxon>
        <taxon>Mycena</taxon>
    </lineage>
</organism>
<gene>
    <name evidence="15" type="ORF">HMN09_01155300</name>
</gene>
<dbReference type="EC" id="3.1.2.22" evidence="3"/>
<dbReference type="Proteomes" id="UP000613580">
    <property type="component" value="Unassembled WGS sequence"/>
</dbReference>
<evidence type="ECO:0000256" key="1">
    <source>
        <dbReference type="ARBA" id="ARBA00004496"/>
    </source>
</evidence>
<evidence type="ECO:0000256" key="12">
    <source>
        <dbReference type="ARBA" id="ARBA00047337"/>
    </source>
</evidence>
<comment type="similarity">
    <text evidence="2">Belongs to the AB hydrolase superfamily. AB hydrolase 2 family.</text>
</comment>
<evidence type="ECO:0000313" key="15">
    <source>
        <dbReference type="EMBL" id="KAF7294267.1"/>
    </source>
</evidence>
<dbReference type="InterPro" id="IPR050565">
    <property type="entry name" value="LYPA1-2/EST-like"/>
</dbReference>
<dbReference type="AlphaFoldDB" id="A0A8H6S9I6"/>
<evidence type="ECO:0000259" key="14">
    <source>
        <dbReference type="Pfam" id="PF02230"/>
    </source>
</evidence>
<sequence>MPWLPSLFLTTILVGGIAYYLNLRMAGIAPLKSYIVPAVTKHTATVIFVHGLGDTGLGWKPVAEMLNDELPQVKWVLPNAPTMPVTANGGMRMPSWFDILSFGFDSTEDKEGMLKTMYSLNKLITEEVDAGIPASRIVLGGFSQGGAMTLLTGLTGERKLAGLTVLSGWLPLRHDFKSMISEHAKSLPIFWGHGSADPLVRHELAVKSVDFLRDSIGINTSPAAEQLVGLSFTSYAGVQHSVNDRELSDLKTWLKKVLPSVD</sequence>
<keyword evidence="13" id="KW-0812">Transmembrane</keyword>
<evidence type="ECO:0000256" key="13">
    <source>
        <dbReference type="SAM" id="Phobius"/>
    </source>
</evidence>
<evidence type="ECO:0000256" key="6">
    <source>
        <dbReference type="ARBA" id="ARBA00022490"/>
    </source>
</evidence>
<evidence type="ECO:0000313" key="16">
    <source>
        <dbReference type="Proteomes" id="UP000613580"/>
    </source>
</evidence>
<name>A0A8H6S9I6_MYCCL</name>
<keyword evidence="9" id="KW-0443">Lipid metabolism</keyword>
<dbReference type="InterPro" id="IPR029058">
    <property type="entry name" value="AB_hydrolase_fold"/>
</dbReference>